<reference evidence="2" key="2">
    <citation type="submission" date="2021-04" db="EMBL/GenBank/DDBJ databases">
        <authorList>
            <person name="Gilroy R."/>
        </authorList>
    </citation>
    <scope>NUCLEOTIDE SEQUENCE</scope>
    <source>
        <strain evidence="2">ChiSxjej1B13-11774</strain>
    </source>
</reference>
<dbReference type="EMBL" id="DXBP01000044">
    <property type="protein sequence ID" value="HIZ42225.1"/>
    <property type="molecule type" value="Genomic_DNA"/>
</dbReference>
<dbReference type="InterPro" id="IPR038750">
    <property type="entry name" value="YczE/YyaS-like"/>
</dbReference>
<evidence type="ECO:0000313" key="2">
    <source>
        <dbReference type="EMBL" id="HIZ42225.1"/>
    </source>
</evidence>
<organism evidence="2 3">
    <name type="scientific">Candidatus Gemmiger excrementigallinarum</name>
    <dbReference type="NCBI Taxonomy" id="2838609"/>
    <lineage>
        <taxon>Bacteria</taxon>
        <taxon>Bacillati</taxon>
        <taxon>Bacillota</taxon>
        <taxon>Clostridia</taxon>
        <taxon>Eubacteriales</taxon>
        <taxon>Gemmiger</taxon>
    </lineage>
</organism>
<gene>
    <name evidence="2" type="ORF">H9811_06660</name>
</gene>
<keyword evidence="1" id="KW-0472">Membrane</keyword>
<feature type="transmembrane region" description="Helical" evidence="1">
    <location>
        <begin position="12"/>
        <end position="32"/>
    </location>
</feature>
<keyword evidence="1" id="KW-1133">Transmembrane helix</keyword>
<accession>A0A9D2ERL1</accession>
<proteinExistence type="predicted"/>
<evidence type="ECO:0000313" key="3">
    <source>
        <dbReference type="Proteomes" id="UP000824048"/>
    </source>
</evidence>
<feature type="transmembrane region" description="Helical" evidence="1">
    <location>
        <begin position="112"/>
        <end position="132"/>
    </location>
</feature>
<name>A0A9D2ERL1_9FIRM</name>
<feature type="transmembrane region" description="Helical" evidence="1">
    <location>
        <begin position="169"/>
        <end position="186"/>
    </location>
</feature>
<comment type="caution">
    <text evidence="2">The sequence shown here is derived from an EMBL/GenBank/DDBJ whole genome shotgun (WGS) entry which is preliminary data.</text>
</comment>
<protein>
    <submittedName>
        <fullName evidence="2">YitT family protein</fullName>
    </submittedName>
</protein>
<dbReference type="PANTHER" id="PTHR40078">
    <property type="entry name" value="INTEGRAL MEMBRANE PROTEIN-RELATED"/>
    <property type="match status" value="1"/>
</dbReference>
<sequence length="220" mass="23513">MTETVSFSIPSLIKRAVFLCLGLIIMAFGVAFSIKAALGTSPISSVPYVTGAISGLSVGTTTIIMNTLFVLIQILILRRQYQWVQLLQLPAAVLFGMAIDVAGWMIDGLTPTAYWQKWLVCLVGIFLVALGVSVEVTARLITTAGEGIVLAICQVAPVKFGNMKMTFDLTLVALSIILSFTFLGHLDGVREGTVAAAVLVGQLTKQLTKPMAAFEKTCLN</sequence>
<keyword evidence="1" id="KW-0812">Transmembrane</keyword>
<dbReference type="Pfam" id="PF19700">
    <property type="entry name" value="DUF6198"/>
    <property type="match status" value="1"/>
</dbReference>
<feature type="transmembrane region" description="Helical" evidence="1">
    <location>
        <begin position="52"/>
        <end position="77"/>
    </location>
</feature>
<reference evidence="2" key="1">
    <citation type="journal article" date="2021" name="PeerJ">
        <title>Extensive microbial diversity within the chicken gut microbiome revealed by metagenomics and culture.</title>
        <authorList>
            <person name="Gilroy R."/>
            <person name="Ravi A."/>
            <person name="Getino M."/>
            <person name="Pursley I."/>
            <person name="Horton D.L."/>
            <person name="Alikhan N.F."/>
            <person name="Baker D."/>
            <person name="Gharbi K."/>
            <person name="Hall N."/>
            <person name="Watson M."/>
            <person name="Adriaenssens E.M."/>
            <person name="Foster-Nyarko E."/>
            <person name="Jarju S."/>
            <person name="Secka A."/>
            <person name="Antonio M."/>
            <person name="Oren A."/>
            <person name="Chaudhuri R.R."/>
            <person name="La Ragione R."/>
            <person name="Hildebrand F."/>
            <person name="Pallen M.J."/>
        </authorList>
    </citation>
    <scope>NUCLEOTIDE SEQUENCE</scope>
    <source>
        <strain evidence="2">ChiSxjej1B13-11774</strain>
    </source>
</reference>
<evidence type="ECO:0000256" key="1">
    <source>
        <dbReference type="SAM" id="Phobius"/>
    </source>
</evidence>
<dbReference type="AlphaFoldDB" id="A0A9D2ERL1"/>
<feature type="transmembrane region" description="Helical" evidence="1">
    <location>
        <begin position="89"/>
        <end position="106"/>
    </location>
</feature>
<dbReference type="PANTHER" id="PTHR40078:SF1">
    <property type="entry name" value="INTEGRAL MEMBRANE PROTEIN"/>
    <property type="match status" value="1"/>
</dbReference>
<dbReference type="Proteomes" id="UP000824048">
    <property type="component" value="Unassembled WGS sequence"/>
</dbReference>